<evidence type="ECO:0000256" key="1">
    <source>
        <dbReference type="ARBA" id="ARBA00006484"/>
    </source>
</evidence>
<dbReference type="PANTHER" id="PTHR24321">
    <property type="entry name" value="DEHYDROGENASES, SHORT CHAIN"/>
    <property type="match status" value="1"/>
</dbReference>
<keyword evidence="5" id="KW-1185">Reference proteome</keyword>
<evidence type="ECO:0000256" key="2">
    <source>
        <dbReference type="ARBA" id="ARBA00023002"/>
    </source>
</evidence>
<reference evidence="4" key="1">
    <citation type="submission" date="2020-06" db="EMBL/GenBank/DDBJ databases">
        <title>Paenibacillus sp. nov., isolated from soil.</title>
        <authorList>
            <person name="Seo Y.L."/>
        </authorList>
    </citation>
    <scope>NUCLEOTIDE SEQUENCE [LARGE SCALE GENOMIC DNA]</scope>
    <source>
        <strain evidence="4">JW14</strain>
    </source>
</reference>
<name>A0A850F147_9BACL</name>
<sequence>MFRVFEEFKGKTAIITGGGTGIGRATALRLAELGANVVIASRSEADGVATVREIEELGGSAAFIQTDVAKEEQIIALVNQTIERFGSIDYMYNNSAITGDNELLEDYKTETFDRVFDVNVRGQQLLMKYAVPHMKPGSAIVNCASLHGTIAMAGDVAYSASKHAVIGLGKSAAAELAAKGIRVNIVAPGPVPTKMMRRYEELLTDDVDALEQAIAQLPVLKRYGTPEEVANAVVFLLSDMASYIVGHVLMVDGGCSIIR</sequence>
<dbReference type="InterPro" id="IPR020904">
    <property type="entry name" value="Sc_DH/Rdtase_CS"/>
</dbReference>
<dbReference type="PRINTS" id="PR00080">
    <property type="entry name" value="SDRFAMILY"/>
</dbReference>
<dbReference type="PANTHER" id="PTHR24321:SF11">
    <property type="entry name" value="BLR0893 PROTEIN"/>
    <property type="match status" value="1"/>
</dbReference>
<dbReference type="AlphaFoldDB" id="A0A850F147"/>
<dbReference type="Gene3D" id="3.40.50.720">
    <property type="entry name" value="NAD(P)-binding Rossmann-like Domain"/>
    <property type="match status" value="1"/>
</dbReference>
<dbReference type="CDD" id="cd05233">
    <property type="entry name" value="SDR_c"/>
    <property type="match status" value="1"/>
</dbReference>
<proteinExistence type="inferred from homology"/>
<dbReference type="Proteomes" id="UP000564806">
    <property type="component" value="Unassembled WGS sequence"/>
</dbReference>
<dbReference type="GO" id="GO:0016491">
    <property type="term" value="F:oxidoreductase activity"/>
    <property type="evidence" value="ECO:0007669"/>
    <property type="project" value="UniProtKB-KW"/>
</dbReference>
<dbReference type="PRINTS" id="PR00081">
    <property type="entry name" value="GDHRDH"/>
</dbReference>
<evidence type="ECO:0000313" key="5">
    <source>
        <dbReference type="Proteomes" id="UP000564806"/>
    </source>
</evidence>
<evidence type="ECO:0000259" key="3">
    <source>
        <dbReference type="SMART" id="SM00822"/>
    </source>
</evidence>
<feature type="domain" description="Ketoreductase" evidence="3">
    <location>
        <begin position="11"/>
        <end position="191"/>
    </location>
</feature>
<protein>
    <submittedName>
        <fullName evidence="4">SDR family oxidoreductase</fullName>
    </submittedName>
</protein>
<comment type="similarity">
    <text evidence="1">Belongs to the short-chain dehydrogenases/reductases (SDR) family.</text>
</comment>
<gene>
    <name evidence="4" type="ORF">HPT30_25900</name>
</gene>
<dbReference type="InterPro" id="IPR036291">
    <property type="entry name" value="NAD(P)-bd_dom_sf"/>
</dbReference>
<comment type="caution">
    <text evidence="4">The sequence shown here is derived from an EMBL/GenBank/DDBJ whole genome shotgun (WGS) entry which is preliminary data.</text>
</comment>
<evidence type="ECO:0000313" key="4">
    <source>
        <dbReference type="EMBL" id="NUU63791.1"/>
    </source>
</evidence>
<dbReference type="GO" id="GO:0008206">
    <property type="term" value="P:bile acid metabolic process"/>
    <property type="evidence" value="ECO:0007669"/>
    <property type="project" value="UniProtKB-ARBA"/>
</dbReference>
<dbReference type="SUPFAM" id="SSF51735">
    <property type="entry name" value="NAD(P)-binding Rossmann-fold domains"/>
    <property type="match status" value="1"/>
</dbReference>
<accession>A0A850F147</accession>
<dbReference type="NCBIfam" id="NF005559">
    <property type="entry name" value="PRK07231.1"/>
    <property type="match status" value="1"/>
</dbReference>
<dbReference type="InterPro" id="IPR002347">
    <property type="entry name" value="SDR_fam"/>
</dbReference>
<dbReference type="FunFam" id="3.40.50.720:FF:000084">
    <property type="entry name" value="Short-chain dehydrogenase reductase"/>
    <property type="match status" value="1"/>
</dbReference>
<keyword evidence="2" id="KW-0560">Oxidoreductase</keyword>
<dbReference type="RefSeq" id="WP_175374174.1">
    <property type="nucleotide sequence ID" value="NZ_JABWCS010000220.1"/>
</dbReference>
<dbReference type="PROSITE" id="PS00061">
    <property type="entry name" value="ADH_SHORT"/>
    <property type="match status" value="1"/>
</dbReference>
<dbReference type="SMART" id="SM00822">
    <property type="entry name" value="PKS_KR"/>
    <property type="match status" value="1"/>
</dbReference>
<organism evidence="4 5">
    <name type="scientific">Paenibacillus agri</name>
    <dbReference type="NCBI Taxonomy" id="2744309"/>
    <lineage>
        <taxon>Bacteria</taxon>
        <taxon>Bacillati</taxon>
        <taxon>Bacillota</taxon>
        <taxon>Bacilli</taxon>
        <taxon>Bacillales</taxon>
        <taxon>Paenibacillaceae</taxon>
        <taxon>Paenibacillus</taxon>
    </lineage>
</organism>
<dbReference type="EMBL" id="JABWCS010000220">
    <property type="protein sequence ID" value="NUU63791.1"/>
    <property type="molecule type" value="Genomic_DNA"/>
</dbReference>
<dbReference type="Pfam" id="PF13561">
    <property type="entry name" value="adh_short_C2"/>
    <property type="match status" value="1"/>
</dbReference>
<dbReference type="InterPro" id="IPR057326">
    <property type="entry name" value="KR_dom"/>
</dbReference>